<gene>
    <name evidence="2" type="ORF">F511_32893</name>
</gene>
<proteinExistence type="predicted"/>
<evidence type="ECO:0000256" key="1">
    <source>
        <dbReference type="SAM" id="MobiDB-lite"/>
    </source>
</evidence>
<organism evidence="2 3">
    <name type="scientific">Dorcoceras hygrometricum</name>
    <dbReference type="NCBI Taxonomy" id="472368"/>
    <lineage>
        <taxon>Eukaryota</taxon>
        <taxon>Viridiplantae</taxon>
        <taxon>Streptophyta</taxon>
        <taxon>Embryophyta</taxon>
        <taxon>Tracheophyta</taxon>
        <taxon>Spermatophyta</taxon>
        <taxon>Magnoliopsida</taxon>
        <taxon>eudicotyledons</taxon>
        <taxon>Gunneridae</taxon>
        <taxon>Pentapetalae</taxon>
        <taxon>asterids</taxon>
        <taxon>lamiids</taxon>
        <taxon>Lamiales</taxon>
        <taxon>Gesneriaceae</taxon>
        <taxon>Didymocarpoideae</taxon>
        <taxon>Trichosporeae</taxon>
        <taxon>Loxocarpinae</taxon>
        <taxon>Dorcoceras</taxon>
    </lineage>
</organism>
<dbReference type="Proteomes" id="UP000250235">
    <property type="component" value="Unassembled WGS sequence"/>
</dbReference>
<feature type="compositionally biased region" description="Basic and acidic residues" evidence="1">
    <location>
        <begin position="15"/>
        <end position="38"/>
    </location>
</feature>
<dbReference type="AlphaFoldDB" id="A0A2Z7CD88"/>
<keyword evidence="2" id="KW-0808">Transferase</keyword>
<evidence type="ECO:0000313" key="2">
    <source>
        <dbReference type="EMBL" id="KZV42630.1"/>
    </source>
</evidence>
<feature type="region of interest" description="Disordered" evidence="1">
    <location>
        <begin position="1"/>
        <end position="58"/>
    </location>
</feature>
<evidence type="ECO:0000313" key="3">
    <source>
        <dbReference type="Proteomes" id="UP000250235"/>
    </source>
</evidence>
<protein>
    <submittedName>
        <fullName evidence="2">Serine/threonine-protein kinase sepA-like</fullName>
    </submittedName>
</protein>
<keyword evidence="2" id="KW-0418">Kinase</keyword>
<name>A0A2Z7CD88_9LAMI</name>
<dbReference type="GO" id="GO:0016301">
    <property type="term" value="F:kinase activity"/>
    <property type="evidence" value="ECO:0007669"/>
    <property type="project" value="UniProtKB-KW"/>
</dbReference>
<accession>A0A2Z7CD88</accession>
<sequence length="77" mass="8596">MRSSTSHAGNTPQPELKKGNLARDSDQSECDLRHEKRSNASHAGSLKERHPAHSGGHSSRLYPLIFLELYCAEVQNR</sequence>
<keyword evidence="3" id="KW-1185">Reference proteome</keyword>
<dbReference type="EMBL" id="KQ998982">
    <property type="protein sequence ID" value="KZV42630.1"/>
    <property type="molecule type" value="Genomic_DNA"/>
</dbReference>
<reference evidence="2 3" key="1">
    <citation type="journal article" date="2015" name="Proc. Natl. Acad. Sci. U.S.A.">
        <title>The resurrection genome of Boea hygrometrica: A blueprint for survival of dehydration.</title>
        <authorList>
            <person name="Xiao L."/>
            <person name="Yang G."/>
            <person name="Zhang L."/>
            <person name="Yang X."/>
            <person name="Zhao S."/>
            <person name="Ji Z."/>
            <person name="Zhou Q."/>
            <person name="Hu M."/>
            <person name="Wang Y."/>
            <person name="Chen M."/>
            <person name="Xu Y."/>
            <person name="Jin H."/>
            <person name="Xiao X."/>
            <person name="Hu G."/>
            <person name="Bao F."/>
            <person name="Hu Y."/>
            <person name="Wan P."/>
            <person name="Li L."/>
            <person name="Deng X."/>
            <person name="Kuang T."/>
            <person name="Xiang C."/>
            <person name="Zhu J.K."/>
            <person name="Oliver M.J."/>
            <person name="He Y."/>
        </authorList>
    </citation>
    <scope>NUCLEOTIDE SEQUENCE [LARGE SCALE GENOMIC DNA]</scope>
    <source>
        <strain evidence="3">cv. XS01</strain>
    </source>
</reference>
<feature type="compositionally biased region" description="Polar residues" evidence="1">
    <location>
        <begin position="1"/>
        <end position="13"/>
    </location>
</feature>